<name>A0A7S0SXS4_9STRA</name>
<evidence type="ECO:0000313" key="1">
    <source>
        <dbReference type="EMBL" id="CAD8719754.1"/>
    </source>
</evidence>
<reference evidence="1" key="1">
    <citation type="submission" date="2021-01" db="EMBL/GenBank/DDBJ databases">
        <authorList>
            <person name="Corre E."/>
            <person name="Pelletier E."/>
            <person name="Niang G."/>
            <person name="Scheremetjew M."/>
            <person name="Finn R."/>
            <person name="Kale V."/>
            <person name="Holt S."/>
            <person name="Cochrane G."/>
            <person name="Meng A."/>
            <person name="Brown T."/>
            <person name="Cohen L."/>
        </authorList>
    </citation>
    <scope>NUCLEOTIDE SEQUENCE</scope>
    <source>
        <strain evidence="1">UTEXLB2642</strain>
    </source>
</reference>
<organism evidence="1">
    <name type="scientific">Chromulina nebulosa</name>
    <dbReference type="NCBI Taxonomy" id="96789"/>
    <lineage>
        <taxon>Eukaryota</taxon>
        <taxon>Sar</taxon>
        <taxon>Stramenopiles</taxon>
        <taxon>Ochrophyta</taxon>
        <taxon>Chrysophyceae</taxon>
        <taxon>Chromulinales</taxon>
        <taxon>Chromulinaceae</taxon>
        <taxon>Chromulina</taxon>
    </lineage>
</organism>
<protein>
    <submittedName>
        <fullName evidence="1">Uncharacterized protein</fullName>
    </submittedName>
</protein>
<proteinExistence type="predicted"/>
<dbReference type="AlphaFoldDB" id="A0A7S0SXS4"/>
<dbReference type="EMBL" id="HBFD01005278">
    <property type="protein sequence ID" value="CAD8719754.1"/>
    <property type="molecule type" value="Transcribed_RNA"/>
</dbReference>
<gene>
    <name evidence="1" type="ORF">CNEB1095_LOCUS3476</name>
</gene>
<accession>A0A7S0SXS4</accession>
<sequence>MSKFDDGPFENIRNKDFRYKKVTLQQRNWLADQVNAKVNKANVYAKRYRIPSTNIRKWSERKRNGHLLSDIDGKVGIIDEISKDNIVNKLKRKRKEQKSVSFQDYRECINEEAVETKKRRLGNDLEVKVSDSTVRRYKDKLNAKVKNGQRKSRARIKAEYDPRNSYVEACMFNAFQKDLLPEVIMNSDSTQYFAPNGECILRRCVYIKDDNDNSPITYEDDGSDEMGMFVKSFTLITAAGHMGPMVLLFSDDTMNEDEVKVIEIC</sequence>